<dbReference type="InterPro" id="IPR051926">
    <property type="entry name" value="Ala_Aminotransferase"/>
</dbReference>
<keyword evidence="3 8" id="KW-0032">Aminotransferase</keyword>
<dbReference type="EMBL" id="UHIC01000001">
    <property type="protein sequence ID" value="SUO95468.1"/>
    <property type="molecule type" value="Genomic_DNA"/>
</dbReference>
<dbReference type="InterPro" id="IPR004839">
    <property type="entry name" value="Aminotransferase_I/II_large"/>
</dbReference>
<proteinExistence type="inferred from homology"/>
<evidence type="ECO:0000256" key="6">
    <source>
        <dbReference type="ARBA" id="ARBA00026106"/>
    </source>
</evidence>
<organism evidence="8 9">
    <name type="scientific">Suttonella ornithocola</name>
    <dbReference type="NCBI Taxonomy" id="279832"/>
    <lineage>
        <taxon>Bacteria</taxon>
        <taxon>Pseudomonadati</taxon>
        <taxon>Pseudomonadota</taxon>
        <taxon>Gammaproteobacteria</taxon>
        <taxon>Cardiobacteriales</taxon>
        <taxon>Cardiobacteriaceae</taxon>
        <taxon>Suttonella</taxon>
    </lineage>
</organism>
<dbReference type="Proteomes" id="UP000254601">
    <property type="component" value="Unassembled WGS sequence"/>
</dbReference>
<dbReference type="OrthoDB" id="9803354at2"/>
<comment type="cofactor">
    <cofactor evidence="1">
        <name>pyridoxal 5'-phosphate</name>
        <dbReference type="ChEBI" id="CHEBI:597326"/>
    </cofactor>
</comment>
<evidence type="ECO:0000313" key="8">
    <source>
        <dbReference type="EMBL" id="SUO95468.1"/>
    </source>
</evidence>
<dbReference type="CDD" id="cd00609">
    <property type="entry name" value="AAT_like"/>
    <property type="match status" value="1"/>
</dbReference>
<dbReference type="PANTHER" id="PTHR43488">
    <property type="entry name" value="GLUTAMATE-PYRUVATE AMINOTRANSFERASE ALAA"/>
    <property type="match status" value="1"/>
</dbReference>
<dbReference type="GO" id="GO:0004021">
    <property type="term" value="F:L-alanine:2-oxoglutarate aminotransferase activity"/>
    <property type="evidence" value="ECO:0007669"/>
    <property type="project" value="UniProtKB-EC"/>
</dbReference>
<evidence type="ECO:0000256" key="1">
    <source>
        <dbReference type="ARBA" id="ARBA00001933"/>
    </source>
</evidence>
<evidence type="ECO:0000313" key="9">
    <source>
        <dbReference type="Proteomes" id="UP000254601"/>
    </source>
</evidence>
<dbReference type="Gene3D" id="3.40.640.10">
    <property type="entry name" value="Type I PLP-dependent aspartate aminotransferase-like (Major domain)"/>
    <property type="match status" value="1"/>
</dbReference>
<dbReference type="GO" id="GO:0030170">
    <property type="term" value="F:pyridoxal phosphate binding"/>
    <property type="evidence" value="ECO:0007669"/>
    <property type="project" value="InterPro"/>
</dbReference>
<dbReference type="Pfam" id="PF00155">
    <property type="entry name" value="Aminotran_1_2"/>
    <property type="match status" value="1"/>
</dbReference>
<dbReference type="Gene3D" id="3.90.1150.10">
    <property type="entry name" value="Aspartate Aminotransferase, domain 1"/>
    <property type="match status" value="1"/>
</dbReference>
<accession>A0A380MT59</accession>
<keyword evidence="4 8" id="KW-0808">Transferase</keyword>
<dbReference type="InterPro" id="IPR015421">
    <property type="entry name" value="PyrdxlP-dep_Trfase_major"/>
</dbReference>
<sequence length="405" mass="45394">MKKIRKSSKLDNVLYDIRGPVLAEANRLERQGNKIIKLNIGNPAPFGFDTPSEIREDIIANLNNAQGYSESKGIFSARKAVVHETQRLGIKGVTVDNVIIGNGVSELIVMAMQALLNDGDEVLVPMPDYPLWTAAVNLSGGHAIHYRCNEDDHWQPDLDDIREKISQNTKAIVIINPNNPTGAVYSRECLLELVKIAEENGLIIYSDEIYDKIVYDDAIHIPTATLVNDSLCVTFNGLSKAYRAAGFRAGWMILSGNLKAASGYIEGLEMLSSMRLCANVIAQHGIQTALGGYQSINDLVKPGGRLYEQRDQMYESINTIPGLSMMKPQGALYGFVKVDTERFNITNDEQFILDLLRSEHILFVHGRAFNWAEPDHFRVVFLQYRRDIREACEKMANFLSTYHQK</sequence>
<dbReference type="SUPFAM" id="SSF53383">
    <property type="entry name" value="PLP-dependent transferases"/>
    <property type="match status" value="1"/>
</dbReference>
<dbReference type="InterPro" id="IPR015422">
    <property type="entry name" value="PyrdxlP-dep_Trfase_small"/>
</dbReference>
<evidence type="ECO:0000259" key="7">
    <source>
        <dbReference type="Pfam" id="PF00155"/>
    </source>
</evidence>
<reference evidence="8 9" key="1">
    <citation type="submission" date="2018-06" db="EMBL/GenBank/DDBJ databases">
        <authorList>
            <consortium name="Pathogen Informatics"/>
            <person name="Doyle S."/>
        </authorList>
    </citation>
    <scope>NUCLEOTIDE SEQUENCE [LARGE SCALE GENOMIC DNA]</scope>
    <source>
        <strain evidence="8 9">NCTC13337</strain>
    </source>
</reference>
<keyword evidence="5" id="KW-0663">Pyridoxal phosphate</keyword>
<dbReference type="RefSeq" id="WP_072576334.1">
    <property type="nucleotide sequence ID" value="NZ_LWHB01000064.1"/>
</dbReference>
<name>A0A380MT59_9GAMM</name>
<dbReference type="AlphaFoldDB" id="A0A380MT59"/>
<dbReference type="EC" id="2.6.1.2" evidence="6"/>
<evidence type="ECO:0000256" key="2">
    <source>
        <dbReference type="ARBA" id="ARBA00007441"/>
    </source>
</evidence>
<gene>
    <name evidence="8" type="ORF">NCTC13337_01366</name>
</gene>
<feature type="domain" description="Aminotransferase class I/classII large" evidence="7">
    <location>
        <begin position="34"/>
        <end position="394"/>
    </location>
</feature>
<evidence type="ECO:0000256" key="4">
    <source>
        <dbReference type="ARBA" id="ARBA00022679"/>
    </source>
</evidence>
<dbReference type="InterPro" id="IPR015424">
    <property type="entry name" value="PyrdxlP-dep_Trfase"/>
</dbReference>
<evidence type="ECO:0000256" key="3">
    <source>
        <dbReference type="ARBA" id="ARBA00022576"/>
    </source>
</evidence>
<dbReference type="PANTHER" id="PTHR43488:SF2">
    <property type="entry name" value="GLUTAMATE-PYRUVATE AMINOTRANSFERASE ALAA"/>
    <property type="match status" value="1"/>
</dbReference>
<keyword evidence="9" id="KW-1185">Reference proteome</keyword>
<evidence type="ECO:0000256" key="5">
    <source>
        <dbReference type="ARBA" id="ARBA00022898"/>
    </source>
</evidence>
<comment type="similarity">
    <text evidence="2">Belongs to the class-I pyridoxal-phosphate-dependent aminotransferase family.</text>
</comment>
<protein>
    <recommendedName>
        <fullName evidence="6">alanine transaminase</fullName>
        <ecNumber evidence="6">2.6.1.2</ecNumber>
    </recommendedName>
</protein>